<dbReference type="InterPro" id="IPR027417">
    <property type="entry name" value="P-loop_NTPase"/>
</dbReference>
<evidence type="ECO:0000256" key="1">
    <source>
        <dbReference type="ARBA" id="ARBA00022741"/>
    </source>
</evidence>
<dbReference type="Gene3D" id="3.40.50.300">
    <property type="entry name" value="P-loop containing nucleotide triphosphate hydrolases"/>
    <property type="match status" value="1"/>
</dbReference>
<dbReference type="PANTHER" id="PTHR43119:SF1">
    <property type="entry name" value="ABC TRANSPORTER DOMAIN-CONTAINING PROTEIN"/>
    <property type="match status" value="1"/>
</dbReference>
<keyword evidence="5" id="KW-1185">Reference proteome</keyword>
<dbReference type="PROSITE" id="PS50893">
    <property type="entry name" value="ABC_TRANSPORTER_2"/>
    <property type="match status" value="1"/>
</dbReference>
<keyword evidence="2 4" id="KW-0067">ATP-binding</keyword>
<evidence type="ECO:0000256" key="2">
    <source>
        <dbReference type="ARBA" id="ARBA00022840"/>
    </source>
</evidence>
<protein>
    <submittedName>
        <fullName evidence="4">ATP-binding cassette domain-containing protein</fullName>
    </submittedName>
</protein>
<dbReference type="Pfam" id="PF00005">
    <property type="entry name" value="ABC_tran"/>
    <property type="match status" value="1"/>
</dbReference>
<organism evidence="4 5">
    <name type="scientific">Profundibacter amoris</name>
    <dbReference type="NCBI Taxonomy" id="2171755"/>
    <lineage>
        <taxon>Bacteria</taxon>
        <taxon>Pseudomonadati</taxon>
        <taxon>Pseudomonadota</taxon>
        <taxon>Alphaproteobacteria</taxon>
        <taxon>Rhodobacterales</taxon>
        <taxon>Paracoccaceae</taxon>
        <taxon>Profundibacter</taxon>
    </lineage>
</organism>
<keyword evidence="1" id="KW-0547">Nucleotide-binding</keyword>
<evidence type="ECO:0000313" key="4">
    <source>
        <dbReference type="EMBL" id="AXX99667.1"/>
    </source>
</evidence>
<dbReference type="EMBL" id="CP032125">
    <property type="protein sequence ID" value="AXX99667.1"/>
    <property type="molecule type" value="Genomic_DNA"/>
</dbReference>
<name>A0A347ULD9_9RHOB</name>
<dbReference type="KEGG" id="pamo:BAR1_03005"/>
<dbReference type="Proteomes" id="UP000261704">
    <property type="component" value="Chromosome"/>
</dbReference>
<proteinExistence type="predicted"/>
<dbReference type="AlphaFoldDB" id="A0A347ULD9"/>
<evidence type="ECO:0000259" key="3">
    <source>
        <dbReference type="PROSITE" id="PS50893"/>
    </source>
</evidence>
<dbReference type="InterPro" id="IPR003439">
    <property type="entry name" value="ABC_transporter-like_ATP-bd"/>
</dbReference>
<sequence length="198" mass="21274">MLKVSNLTRLMIGPVSFDVGAGECVAITGPSGTGKSVLLRAIVDLDPNDGQVQAGGVIRADVPAPDWRKTVAMLPAESGWWLDHVAPHFQAPDRIRGQLSLVGLPETAMEWEVARLSTGEKHRLALLRCLEGGPKVLLLDEPTAALDHDTTLQIEALLKQQLGKGTAILIVTHDAAQAKRLAHRILRLEDGQLQQVAA</sequence>
<dbReference type="InterPro" id="IPR003593">
    <property type="entry name" value="AAA+_ATPase"/>
</dbReference>
<dbReference type="OrthoDB" id="9802264at2"/>
<dbReference type="SMART" id="SM00382">
    <property type="entry name" value="AAA"/>
    <property type="match status" value="1"/>
</dbReference>
<reference evidence="4 5" key="1">
    <citation type="submission" date="2018-09" db="EMBL/GenBank/DDBJ databases">
        <title>Profundibacter amoris BAR1 gen. nov., sp. nov., a new member of the Roseobacter clade isolated at Lokis Castle Vent Field on the Arctic Mid-Oceanic Ridge.</title>
        <authorList>
            <person name="Le Moine Bauer S."/>
            <person name="Sjoeberg A.G."/>
            <person name="L'Haridon S."/>
            <person name="Stokke R."/>
            <person name="Roalkvam I."/>
            <person name="Steen I.H."/>
            <person name="Dahle H."/>
        </authorList>
    </citation>
    <scope>NUCLEOTIDE SEQUENCE [LARGE SCALE GENOMIC DNA]</scope>
    <source>
        <strain evidence="4 5">BAR1</strain>
    </source>
</reference>
<gene>
    <name evidence="4" type="ORF">BAR1_03005</name>
</gene>
<feature type="domain" description="ABC transporter" evidence="3">
    <location>
        <begin position="2"/>
        <end position="198"/>
    </location>
</feature>
<dbReference type="PANTHER" id="PTHR43119">
    <property type="entry name" value="ABC TRANSPORT PROTEIN ATP-BINDING COMPONENT-RELATED"/>
    <property type="match status" value="1"/>
</dbReference>
<evidence type="ECO:0000313" key="5">
    <source>
        <dbReference type="Proteomes" id="UP000261704"/>
    </source>
</evidence>
<accession>A0A347ULD9</accession>
<dbReference type="SUPFAM" id="SSF52540">
    <property type="entry name" value="P-loop containing nucleoside triphosphate hydrolases"/>
    <property type="match status" value="1"/>
</dbReference>
<dbReference type="GO" id="GO:0005524">
    <property type="term" value="F:ATP binding"/>
    <property type="evidence" value="ECO:0007669"/>
    <property type="project" value="UniProtKB-KW"/>
</dbReference>
<dbReference type="GO" id="GO:0016887">
    <property type="term" value="F:ATP hydrolysis activity"/>
    <property type="evidence" value="ECO:0007669"/>
    <property type="project" value="InterPro"/>
</dbReference>